<dbReference type="AlphaFoldDB" id="A0A380FJ84"/>
<organism evidence="1 2">
    <name type="scientific">Staphylococcus gallinarum</name>
    <dbReference type="NCBI Taxonomy" id="1293"/>
    <lineage>
        <taxon>Bacteria</taxon>
        <taxon>Bacillati</taxon>
        <taxon>Bacillota</taxon>
        <taxon>Bacilli</taxon>
        <taxon>Bacillales</taxon>
        <taxon>Staphylococcaceae</taxon>
        <taxon>Staphylococcus</taxon>
    </lineage>
</organism>
<evidence type="ECO:0000313" key="2">
    <source>
        <dbReference type="Proteomes" id="UP000255277"/>
    </source>
</evidence>
<accession>A0A380FJ84</accession>
<sequence length="34" mass="4174">MFKSKVEQFYGLCAVDDKYVNYQETKTFDGYIRW</sequence>
<gene>
    <name evidence="1" type="ORF">NCTC12195_03307</name>
</gene>
<evidence type="ECO:0000313" key="1">
    <source>
        <dbReference type="EMBL" id="SUM33830.1"/>
    </source>
</evidence>
<dbReference type="EMBL" id="UHDK01000001">
    <property type="protein sequence ID" value="SUM33830.1"/>
    <property type="molecule type" value="Genomic_DNA"/>
</dbReference>
<protein>
    <submittedName>
        <fullName evidence="1">Uncharacterized protein</fullName>
    </submittedName>
</protein>
<proteinExistence type="predicted"/>
<name>A0A380FJ84_STAGA</name>
<reference evidence="1 2" key="1">
    <citation type="submission" date="2018-06" db="EMBL/GenBank/DDBJ databases">
        <authorList>
            <consortium name="Pathogen Informatics"/>
            <person name="Doyle S."/>
        </authorList>
    </citation>
    <scope>NUCLEOTIDE SEQUENCE [LARGE SCALE GENOMIC DNA]</scope>
    <source>
        <strain evidence="1 2">NCTC12195</strain>
    </source>
</reference>
<dbReference type="Proteomes" id="UP000255277">
    <property type="component" value="Unassembled WGS sequence"/>
</dbReference>